<dbReference type="EMBL" id="CAJJDM010000103">
    <property type="protein sequence ID" value="CAD8096123.1"/>
    <property type="molecule type" value="Genomic_DNA"/>
</dbReference>
<evidence type="ECO:0000313" key="2">
    <source>
        <dbReference type="Proteomes" id="UP000688137"/>
    </source>
</evidence>
<dbReference type="Proteomes" id="UP000688137">
    <property type="component" value="Unassembled WGS sequence"/>
</dbReference>
<dbReference type="AlphaFoldDB" id="A0A8S1P0V1"/>
<protein>
    <submittedName>
        <fullName evidence="1">Uncharacterized protein</fullName>
    </submittedName>
</protein>
<sequence length="110" mass="12935">MNQTQGQNTQANQNDELIFFDSKGLDMLIKQMGFEEVVQFDEKPKQMIIDIGNEFMNKLLEESMRVSQKRQSQNDDLKNTKPKLAFQDVKFALENCLRMPQQNFNIEKDN</sequence>
<gene>
    <name evidence="1" type="ORF">PPRIM_AZ9-3.1.T1000109</name>
</gene>
<dbReference type="OMA" id="ENCLRMP"/>
<keyword evidence="2" id="KW-1185">Reference proteome</keyword>
<evidence type="ECO:0000313" key="1">
    <source>
        <dbReference type="EMBL" id="CAD8096123.1"/>
    </source>
</evidence>
<reference evidence="1" key="1">
    <citation type="submission" date="2021-01" db="EMBL/GenBank/DDBJ databases">
        <authorList>
            <consortium name="Genoscope - CEA"/>
            <person name="William W."/>
        </authorList>
    </citation>
    <scope>NUCLEOTIDE SEQUENCE</scope>
</reference>
<proteinExistence type="predicted"/>
<organism evidence="1 2">
    <name type="scientific">Paramecium primaurelia</name>
    <dbReference type="NCBI Taxonomy" id="5886"/>
    <lineage>
        <taxon>Eukaryota</taxon>
        <taxon>Sar</taxon>
        <taxon>Alveolata</taxon>
        <taxon>Ciliophora</taxon>
        <taxon>Intramacronucleata</taxon>
        <taxon>Oligohymenophorea</taxon>
        <taxon>Peniculida</taxon>
        <taxon>Parameciidae</taxon>
        <taxon>Paramecium</taxon>
    </lineage>
</organism>
<comment type="caution">
    <text evidence="1">The sequence shown here is derived from an EMBL/GenBank/DDBJ whole genome shotgun (WGS) entry which is preliminary data.</text>
</comment>
<accession>A0A8S1P0V1</accession>
<name>A0A8S1P0V1_PARPR</name>